<name>A0A815B5F1_9BILA</name>
<organism evidence="2 3">
    <name type="scientific">Rotaria sordida</name>
    <dbReference type="NCBI Taxonomy" id="392033"/>
    <lineage>
        <taxon>Eukaryota</taxon>
        <taxon>Metazoa</taxon>
        <taxon>Spiralia</taxon>
        <taxon>Gnathifera</taxon>
        <taxon>Rotifera</taxon>
        <taxon>Eurotatoria</taxon>
        <taxon>Bdelloidea</taxon>
        <taxon>Philodinida</taxon>
        <taxon>Philodinidae</taxon>
        <taxon>Rotaria</taxon>
    </lineage>
</organism>
<evidence type="ECO:0000313" key="3">
    <source>
        <dbReference type="Proteomes" id="UP000663889"/>
    </source>
</evidence>
<evidence type="ECO:0000256" key="1">
    <source>
        <dbReference type="SAM" id="MobiDB-lite"/>
    </source>
</evidence>
<dbReference type="Proteomes" id="UP000663889">
    <property type="component" value="Unassembled WGS sequence"/>
</dbReference>
<reference evidence="2" key="1">
    <citation type="submission" date="2021-02" db="EMBL/GenBank/DDBJ databases">
        <authorList>
            <person name="Nowell W R."/>
        </authorList>
    </citation>
    <scope>NUCLEOTIDE SEQUENCE</scope>
</reference>
<feature type="region of interest" description="Disordered" evidence="1">
    <location>
        <begin position="42"/>
        <end position="81"/>
    </location>
</feature>
<comment type="caution">
    <text evidence="2">The sequence shown here is derived from an EMBL/GenBank/DDBJ whole genome shotgun (WGS) entry which is preliminary data.</text>
</comment>
<gene>
    <name evidence="2" type="ORF">SEV965_LOCUS24573</name>
</gene>
<dbReference type="EMBL" id="CAJNOU010001905">
    <property type="protein sequence ID" value="CAF1267536.1"/>
    <property type="molecule type" value="Genomic_DNA"/>
</dbReference>
<proteinExistence type="predicted"/>
<accession>A0A815B5F1</accession>
<feature type="compositionally biased region" description="Polar residues" evidence="1">
    <location>
        <begin position="44"/>
        <end position="56"/>
    </location>
</feature>
<protein>
    <submittedName>
        <fullName evidence="2">Uncharacterized protein</fullName>
    </submittedName>
</protein>
<dbReference type="AlphaFoldDB" id="A0A815B5F1"/>
<sequence>MNRKKKQFLRCYQIVKLAFKSIFYQTDFFQLVDNEIRNVDEESTTNAIITEESPPQTSSKSSSSSKKTSSSAKTKKKNTKK</sequence>
<feature type="compositionally biased region" description="Low complexity" evidence="1">
    <location>
        <begin position="57"/>
        <end position="72"/>
    </location>
</feature>
<evidence type="ECO:0000313" key="2">
    <source>
        <dbReference type="EMBL" id="CAF1267536.1"/>
    </source>
</evidence>